<dbReference type="EMBL" id="CAACVR010000005">
    <property type="protein sequence ID" value="VEU20538.1"/>
    <property type="molecule type" value="Genomic_DNA"/>
</dbReference>
<sequence>MEYKYRHVIGFRRRADSRISIIKQILPLEYQMSDFVLFNCIYFGSDNMLRTRYRDEYDRGVSIQQEKVVILGERLLGQGISRYVFESIKNEGEDILDLLGQVRETSRKMNAFGTRSHFIRQFVNKLESKDQLDVGLRFNSQVPIKIESSVRHKVVPALVGFVRLEQGPEKCDEFIQEFVIQGRQSRKKEYEHKGFSELYKEKLAMVYS</sequence>
<accession>A0A448YI43</accession>
<evidence type="ECO:0000313" key="1">
    <source>
        <dbReference type="EMBL" id="VEU20538.1"/>
    </source>
</evidence>
<dbReference type="OrthoDB" id="3989831at2759"/>
<proteinExistence type="predicted"/>
<dbReference type="InterPro" id="IPR036389">
    <property type="entry name" value="RNase_III_sf"/>
</dbReference>
<reference evidence="1 2" key="1">
    <citation type="submission" date="2018-12" db="EMBL/GenBank/DDBJ databases">
        <authorList>
            <person name="Tiukova I."/>
            <person name="Dainat J."/>
        </authorList>
    </citation>
    <scope>NUCLEOTIDE SEQUENCE [LARGE SCALE GENOMIC DNA]</scope>
</reference>
<dbReference type="InParanoid" id="A0A448YI43"/>
<protein>
    <submittedName>
        <fullName evidence="1">DEKNAAC101396</fullName>
    </submittedName>
</protein>
<dbReference type="Proteomes" id="UP000290900">
    <property type="component" value="Unassembled WGS sequence"/>
</dbReference>
<dbReference type="GO" id="GO:0006396">
    <property type="term" value="P:RNA processing"/>
    <property type="evidence" value="ECO:0007669"/>
    <property type="project" value="InterPro"/>
</dbReference>
<name>A0A448YI43_BRENA</name>
<organism evidence="1 2">
    <name type="scientific">Brettanomyces naardenensis</name>
    <name type="common">Yeast</name>
    <dbReference type="NCBI Taxonomy" id="13370"/>
    <lineage>
        <taxon>Eukaryota</taxon>
        <taxon>Fungi</taxon>
        <taxon>Dikarya</taxon>
        <taxon>Ascomycota</taxon>
        <taxon>Saccharomycotina</taxon>
        <taxon>Pichiomycetes</taxon>
        <taxon>Pichiales</taxon>
        <taxon>Pichiaceae</taxon>
        <taxon>Brettanomyces</taxon>
    </lineage>
</organism>
<gene>
    <name evidence="1" type="ORF">BRENAR_LOCUS1273</name>
</gene>
<dbReference type="Gene3D" id="1.10.1520.10">
    <property type="entry name" value="Ribonuclease III domain"/>
    <property type="match status" value="1"/>
</dbReference>
<dbReference type="AlphaFoldDB" id="A0A448YI43"/>
<dbReference type="GO" id="GO:0004525">
    <property type="term" value="F:ribonuclease III activity"/>
    <property type="evidence" value="ECO:0007669"/>
    <property type="project" value="InterPro"/>
</dbReference>
<keyword evidence="2" id="KW-1185">Reference proteome</keyword>
<evidence type="ECO:0000313" key="2">
    <source>
        <dbReference type="Proteomes" id="UP000290900"/>
    </source>
</evidence>